<dbReference type="Pfam" id="PF00567">
    <property type="entry name" value="TUDOR"/>
    <property type="match status" value="1"/>
</dbReference>
<sequence length="835" mass="95878">MGKPTNINLETNFSSCHGQKQSDVECLVLETATRIEGIIGKYNQNNENAFFVGQTENKVRFPFLESGDDNSVLDCAPLLGGHACANKKEYINHEKIEAQPESSFEEEAQPDSSFKEKAQPDSSFEEAAQPDSSFKEEAQPDSSFKEEAQPDSSFKEEAQPDSSFKEEAQYDSSFKEEAQPDSSFKEEAQPDSSFKEEAQPDSSFKEKAQRDSSFEEEAQPDSSFKEEAQPDSSLKEEAQPDSSFKEEAQYDSSFEEEAQPDSSFKEEAQPDSSFKEEAQPESSFKEEAQRDSSFKEEAQPDSSLKEEAQPDSSFKEEAQYDSSFEEEAQPNSSFKEEAQPDSSFEEEAQPDSSFKEEEQPDSSLKEEAQPDSSFKEEAQYDSSFEEEAQPDSSFKEEAQPDSSFKEEAQPDSSFKEEAIILPGETKAQLVKSKDDGLIGDGTAASSTYSYDSDDIVVEKQEKDKESGNCFRGQAIPKCCLTDSVFMIDRPLCAVMLKQELRRFSLLSLDAVKRQDKFKIIVTNVYSPFQFWFQIAEENYARDLENLHLQISDFFHKRHLPNENRYQKPITRFFLRPGYICAARSNWGGWKRVRIVSAPQENATDVSVFYVDYGRLEKCASEELRFLPNVFTNIPAMAVRGALSHIHPLNHTWPADVTEELRAALLCRETFAHIIEADQQDEIYSIKIYEHNRSDESLNSKMILEKLAGESDHFDERIIKQHCGRRIRYLCERLPTFEMLETGVFPMDADKDLDFVKYFNEIMSATSYFREFKIPPSHNPLLQDLEKALRDWMVGYKKEQMPLQKLQREAALKAKEKEEERRTYYEKFFYKRKDYK</sequence>
<dbReference type="AlphaFoldDB" id="A0A6I8WB50"/>
<dbReference type="KEGG" id="dpo:6902043"/>
<dbReference type="InterPro" id="IPR002999">
    <property type="entry name" value="Tudor"/>
</dbReference>
<feature type="compositionally biased region" description="Basic and acidic residues" evidence="1">
    <location>
        <begin position="263"/>
        <end position="318"/>
    </location>
</feature>
<dbReference type="Gene3D" id="2.30.30.140">
    <property type="match status" value="1"/>
</dbReference>
<protein>
    <submittedName>
        <fullName evidence="4">Uncharacterized protein isoform X1</fullName>
    </submittedName>
</protein>
<gene>
    <name evidence="4" type="primary">LOC6902043</name>
</gene>
<dbReference type="PANTHER" id="PTHR16442:SF1">
    <property type="entry name" value="RING FINGER PROTEIN 17"/>
    <property type="match status" value="1"/>
</dbReference>
<dbReference type="InterPro" id="IPR035437">
    <property type="entry name" value="SNase_OB-fold_sf"/>
</dbReference>
<feature type="region of interest" description="Disordered" evidence="1">
    <location>
        <begin position="97"/>
        <end position="414"/>
    </location>
</feature>
<dbReference type="PROSITE" id="PS50304">
    <property type="entry name" value="TUDOR"/>
    <property type="match status" value="1"/>
</dbReference>
<evidence type="ECO:0000259" key="2">
    <source>
        <dbReference type="PROSITE" id="PS50304"/>
    </source>
</evidence>
<evidence type="ECO:0000256" key="1">
    <source>
        <dbReference type="SAM" id="MobiDB-lite"/>
    </source>
</evidence>
<organism evidence="3 4">
    <name type="scientific">Drosophila pseudoobscura pseudoobscura</name>
    <name type="common">Fruit fly</name>
    <dbReference type="NCBI Taxonomy" id="46245"/>
    <lineage>
        <taxon>Eukaryota</taxon>
        <taxon>Metazoa</taxon>
        <taxon>Ecdysozoa</taxon>
        <taxon>Arthropoda</taxon>
        <taxon>Hexapoda</taxon>
        <taxon>Insecta</taxon>
        <taxon>Pterygota</taxon>
        <taxon>Neoptera</taxon>
        <taxon>Endopterygota</taxon>
        <taxon>Diptera</taxon>
        <taxon>Brachycera</taxon>
        <taxon>Muscomorpha</taxon>
        <taxon>Ephydroidea</taxon>
        <taxon>Drosophilidae</taxon>
        <taxon>Drosophila</taxon>
        <taxon>Sophophora</taxon>
    </lineage>
</organism>
<feature type="domain" description="Tudor" evidence="2">
    <location>
        <begin position="573"/>
        <end position="633"/>
    </location>
</feature>
<keyword evidence="3" id="KW-1185">Reference proteome</keyword>
<feature type="compositionally biased region" description="Basic and acidic residues" evidence="1">
    <location>
        <begin position="223"/>
        <end position="248"/>
    </location>
</feature>
<evidence type="ECO:0000313" key="4">
    <source>
        <dbReference type="RefSeq" id="XP_033240631.1"/>
    </source>
</evidence>
<accession>A0A6I8WB50</accession>
<dbReference type="RefSeq" id="XP_033240631.1">
    <property type="nucleotide sequence ID" value="XM_033384740.1"/>
</dbReference>
<dbReference type="InParanoid" id="A0A6I8WB50"/>
<dbReference type="PANTHER" id="PTHR16442">
    <property type="entry name" value="RING FINGER PROTEIN 17"/>
    <property type="match status" value="1"/>
</dbReference>
<name>A0A6I8WB50_DROPS</name>
<feature type="compositionally biased region" description="Basic and acidic residues" evidence="1">
    <location>
        <begin position="393"/>
        <end position="414"/>
    </location>
</feature>
<feature type="compositionally biased region" description="Basic and acidic residues" evidence="1">
    <location>
        <begin position="133"/>
        <end position="213"/>
    </location>
</feature>
<reference evidence="4" key="1">
    <citation type="submission" date="2025-08" db="UniProtKB">
        <authorList>
            <consortium name="RefSeq"/>
        </authorList>
    </citation>
    <scope>IDENTIFICATION</scope>
    <source>
        <strain evidence="4">MV-25-SWS-2005</strain>
        <tissue evidence="4">Whole body</tissue>
    </source>
</reference>
<evidence type="ECO:0000313" key="3">
    <source>
        <dbReference type="Proteomes" id="UP000001819"/>
    </source>
</evidence>
<dbReference type="Gene3D" id="2.40.50.90">
    <property type="match status" value="1"/>
</dbReference>
<proteinExistence type="predicted"/>
<dbReference type="GO" id="GO:0005737">
    <property type="term" value="C:cytoplasm"/>
    <property type="evidence" value="ECO:0007669"/>
    <property type="project" value="UniProtKB-ARBA"/>
</dbReference>
<feature type="compositionally biased region" description="Basic and acidic residues" evidence="1">
    <location>
        <begin position="353"/>
        <end position="378"/>
    </location>
</feature>
<dbReference type="Proteomes" id="UP000001819">
    <property type="component" value="Chromosome X"/>
</dbReference>
<dbReference type="SUPFAM" id="SSF63748">
    <property type="entry name" value="Tudor/PWWP/MBT"/>
    <property type="match status" value="1"/>
</dbReference>